<dbReference type="AlphaFoldDB" id="A0A5J5EV62"/>
<dbReference type="GO" id="GO:0042995">
    <property type="term" value="C:cell projection"/>
    <property type="evidence" value="ECO:0007669"/>
    <property type="project" value="TreeGrafter"/>
</dbReference>
<dbReference type="PROSITE" id="PS00383">
    <property type="entry name" value="TYR_PHOSPHATASE_1"/>
    <property type="match status" value="1"/>
</dbReference>
<dbReference type="GO" id="GO:0016314">
    <property type="term" value="F:phosphatidylinositol-3,4,5-trisphosphate 3-phosphatase activity"/>
    <property type="evidence" value="ECO:0007669"/>
    <property type="project" value="UniProtKB-EC"/>
</dbReference>
<dbReference type="Gene3D" id="3.90.190.10">
    <property type="entry name" value="Protein tyrosine phosphatase superfamily"/>
    <property type="match status" value="1"/>
</dbReference>
<feature type="compositionally biased region" description="Basic and acidic residues" evidence="3">
    <location>
        <begin position="388"/>
        <end position="397"/>
    </location>
</feature>
<feature type="region of interest" description="Disordered" evidence="3">
    <location>
        <begin position="342"/>
        <end position="409"/>
    </location>
</feature>
<dbReference type="InterPro" id="IPR016130">
    <property type="entry name" value="Tyr_Pase_AS"/>
</dbReference>
<feature type="domain" description="Tyrosine specific protein phosphatases" evidence="4">
    <location>
        <begin position="66"/>
        <end position="126"/>
    </location>
</feature>
<dbReference type="SMART" id="SM00404">
    <property type="entry name" value="PTPc_motif"/>
    <property type="match status" value="1"/>
</dbReference>
<dbReference type="InParanoid" id="A0A5J5EV62"/>
<dbReference type="PROSITE" id="PS50056">
    <property type="entry name" value="TYR_PHOSPHATASE_2"/>
    <property type="match status" value="1"/>
</dbReference>
<protein>
    <recommendedName>
        <fullName evidence="1">phosphatidylinositol-3,4,5-trisphosphate 3-phosphatase</fullName>
        <ecNumber evidence="1">3.1.3.67</ecNumber>
    </recommendedName>
</protein>
<dbReference type="InterPro" id="IPR000387">
    <property type="entry name" value="Tyr_Pase_dom"/>
</dbReference>
<dbReference type="InterPro" id="IPR029021">
    <property type="entry name" value="Prot-tyrosine_phosphatase-like"/>
</dbReference>
<accession>A0A5J5EV62</accession>
<dbReference type="GO" id="GO:0051896">
    <property type="term" value="P:regulation of phosphatidylinositol 3-kinase/protein kinase B signal transduction"/>
    <property type="evidence" value="ECO:0007669"/>
    <property type="project" value="TreeGrafter"/>
</dbReference>
<dbReference type="InterPro" id="IPR003595">
    <property type="entry name" value="Tyr_Pase_cat"/>
</dbReference>
<dbReference type="PANTHER" id="PTHR12305">
    <property type="entry name" value="PHOSPHATASE WITH HOMOLOGY TO TENSIN"/>
    <property type="match status" value="1"/>
</dbReference>
<dbReference type="EC" id="3.1.3.67" evidence="1"/>
<dbReference type="SUPFAM" id="SSF52799">
    <property type="entry name" value="(Phosphotyrosine protein) phosphatases II"/>
    <property type="match status" value="1"/>
</dbReference>
<dbReference type="GO" id="GO:0043491">
    <property type="term" value="P:phosphatidylinositol 3-kinase/protein kinase B signal transduction"/>
    <property type="evidence" value="ECO:0007669"/>
    <property type="project" value="TreeGrafter"/>
</dbReference>
<organism evidence="6 7">
    <name type="scientific">Sphaerosporella brunnea</name>
    <dbReference type="NCBI Taxonomy" id="1250544"/>
    <lineage>
        <taxon>Eukaryota</taxon>
        <taxon>Fungi</taxon>
        <taxon>Dikarya</taxon>
        <taxon>Ascomycota</taxon>
        <taxon>Pezizomycotina</taxon>
        <taxon>Pezizomycetes</taxon>
        <taxon>Pezizales</taxon>
        <taxon>Pyronemataceae</taxon>
        <taxon>Sphaerosporella</taxon>
    </lineage>
</organism>
<evidence type="ECO:0000259" key="5">
    <source>
        <dbReference type="PROSITE" id="PS51181"/>
    </source>
</evidence>
<dbReference type="InterPro" id="IPR051281">
    <property type="entry name" value="Dual-spec_lipid-protein_phosph"/>
</dbReference>
<dbReference type="GO" id="GO:0005634">
    <property type="term" value="C:nucleus"/>
    <property type="evidence" value="ECO:0007669"/>
    <property type="project" value="TreeGrafter"/>
</dbReference>
<dbReference type="Proteomes" id="UP000326924">
    <property type="component" value="Unassembled WGS sequence"/>
</dbReference>
<dbReference type="EMBL" id="VXIS01000112">
    <property type="protein sequence ID" value="KAA8904175.1"/>
    <property type="molecule type" value="Genomic_DNA"/>
</dbReference>
<dbReference type="PROSITE" id="PS51181">
    <property type="entry name" value="PPASE_TENSIN"/>
    <property type="match status" value="1"/>
</dbReference>
<keyword evidence="2" id="KW-0378">Hydrolase</keyword>
<dbReference type="InterPro" id="IPR029023">
    <property type="entry name" value="Tensin_phosphatase"/>
</dbReference>
<gene>
    <name evidence="6" type="ORF">FN846DRAFT_779782</name>
</gene>
<evidence type="ECO:0000256" key="2">
    <source>
        <dbReference type="ARBA" id="ARBA00022801"/>
    </source>
</evidence>
<dbReference type="FunCoup" id="A0A5J5EV62">
    <property type="interactions" value="32"/>
</dbReference>
<dbReference type="PANTHER" id="PTHR12305:SF81">
    <property type="entry name" value="PHOSPHATIDYLINOSITOL 3,4,5-TRISPHOSPHATE 3-PHOSPHATASE AND DUAL-SPECIFICITY PROTEIN PHOSPHATASE PTEN"/>
    <property type="match status" value="1"/>
</dbReference>
<dbReference type="Pfam" id="PF00782">
    <property type="entry name" value="DSPc"/>
    <property type="match status" value="1"/>
</dbReference>
<dbReference type="OrthoDB" id="16692at2759"/>
<name>A0A5J5EV62_9PEZI</name>
<evidence type="ECO:0000313" key="6">
    <source>
        <dbReference type="EMBL" id="KAA8904175.1"/>
    </source>
</evidence>
<dbReference type="InterPro" id="IPR000340">
    <property type="entry name" value="Dual-sp_phosphatase_cat-dom"/>
</dbReference>
<dbReference type="GO" id="GO:0005829">
    <property type="term" value="C:cytosol"/>
    <property type="evidence" value="ECO:0007669"/>
    <property type="project" value="TreeGrafter"/>
</dbReference>
<sequence>MSMPAKSYPKRAYRNPHDQVLSFLQRTHGDNWAIWEFRAEGTGYSDEEFCNRVYHAPFPDHHPPPFSLVPRVVASMREHLRQGKDRVVVVHCKAGKGRSGTMSCAYLISEEEYSAQKAMKAFTTARMRPGWGEGVSIPSQRRWLRYVEAWKGREKRYVDRRVRVHTVHIWGLRAGVRVAVQGFVEEGREIKTFHAFTNSEKADMTAGERREGEADVILTPAQPLTLPSSDLNIDFERRTHAKYGLTMVTSVAHVWFNVFFESQEGEESGVFEIVWNEMDGIKGTSRKGMQALDKLQVVWSVEKVGERVIEEPKEGEPVMLTRKAHTAEHEVDMKELGIRHVDSESSQGGGSDILGDISPFEASGGGESGRIITGISLGAGTRQVEGIEEPKEAKEARIGALKIHGGEPA</sequence>
<reference evidence="6 7" key="1">
    <citation type="submission" date="2019-09" db="EMBL/GenBank/DDBJ databases">
        <title>Draft genome of the ectomycorrhizal ascomycete Sphaerosporella brunnea.</title>
        <authorList>
            <consortium name="DOE Joint Genome Institute"/>
            <person name="Benucci G.M."/>
            <person name="Marozzi G."/>
            <person name="Antonielli L."/>
            <person name="Sanchez S."/>
            <person name="Marco P."/>
            <person name="Wang X."/>
            <person name="Falini L.B."/>
            <person name="Barry K."/>
            <person name="Haridas S."/>
            <person name="Lipzen A."/>
            <person name="Labutti K."/>
            <person name="Grigoriev I.V."/>
            <person name="Murat C."/>
            <person name="Martin F."/>
            <person name="Albertini E."/>
            <person name="Donnini D."/>
            <person name="Bonito G."/>
        </authorList>
    </citation>
    <scope>NUCLEOTIDE SEQUENCE [LARGE SCALE GENOMIC DNA]</scope>
    <source>
        <strain evidence="6 7">Sb_GMNB300</strain>
    </source>
</reference>
<proteinExistence type="predicted"/>
<feature type="domain" description="Phosphatase tensin-type" evidence="5">
    <location>
        <begin position="1"/>
        <end position="154"/>
    </location>
</feature>
<evidence type="ECO:0000256" key="1">
    <source>
        <dbReference type="ARBA" id="ARBA00013015"/>
    </source>
</evidence>
<comment type="caution">
    <text evidence="6">The sequence shown here is derived from an EMBL/GenBank/DDBJ whole genome shotgun (WGS) entry which is preliminary data.</text>
</comment>
<dbReference type="GO" id="GO:0046856">
    <property type="term" value="P:phosphatidylinositol dephosphorylation"/>
    <property type="evidence" value="ECO:0007669"/>
    <property type="project" value="TreeGrafter"/>
</dbReference>
<evidence type="ECO:0000313" key="7">
    <source>
        <dbReference type="Proteomes" id="UP000326924"/>
    </source>
</evidence>
<evidence type="ECO:0000259" key="4">
    <source>
        <dbReference type="PROSITE" id="PS50056"/>
    </source>
</evidence>
<dbReference type="GO" id="GO:0005886">
    <property type="term" value="C:plasma membrane"/>
    <property type="evidence" value="ECO:0007669"/>
    <property type="project" value="TreeGrafter"/>
</dbReference>
<dbReference type="GO" id="GO:0004725">
    <property type="term" value="F:protein tyrosine phosphatase activity"/>
    <property type="evidence" value="ECO:0007669"/>
    <property type="project" value="TreeGrafter"/>
</dbReference>
<keyword evidence="7" id="KW-1185">Reference proteome</keyword>
<evidence type="ECO:0000256" key="3">
    <source>
        <dbReference type="SAM" id="MobiDB-lite"/>
    </source>
</evidence>